<dbReference type="Proteomes" id="UP000221961">
    <property type="component" value="Chromosome"/>
</dbReference>
<dbReference type="STRING" id="455432.AWN90_41745"/>
<gene>
    <name evidence="4" type="ORF">AWN90_41745</name>
    <name evidence="3" type="ORF">CRH09_37710</name>
</gene>
<dbReference type="Pfam" id="PF00211">
    <property type="entry name" value="Guanylate_cyc"/>
    <property type="match status" value="1"/>
</dbReference>
<dbReference type="KEGG" id="ntp:CRH09_37710"/>
<dbReference type="InterPro" id="IPR050697">
    <property type="entry name" value="Adenylyl/Guanylyl_Cyclase_3/4"/>
</dbReference>
<proteinExistence type="inferred from homology"/>
<dbReference type="CDD" id="cd07302">
    <property type="entry name" value="CHD"/>
    <property type="match status" value="1"/>
</dbReference>
<dbReference type="InterPro" id="IPR029787">
    <property type="entry name" value="Nucleotide_cyclase"/>
</dbReference>
<reference evidence="3 6" key="2">
    <citation type="submission" date="2017-10" db="EMBL/GenBank/DDBJ databases">
        <title>Comparative genomics between pathogenic Norcardia.</title>
        <authorList>
            <person name="Zeng L."/>
        </authorList>
    </citation>
    <scope>NUCLEOTIDE SEQUENCE [LARGE SCALE GENOMIC DNA]</scope>
    <source>
        <strain evidence="3 6">NC_YFY_NT001</strain>
    </source>
</reference>
<reference evidence="4 5" key="1">
    <citation type="submission" date="2016-04" db="EMBL/GenBank/DDBJ databases">
        <authorList>
            <person name="Evans L.H."/>
            <person name="Alamgir A."/>
            <person name="Owens N."/>
            <person name="Weber N.D."/>
            <person name="Virtaneva K."/>
            <person name="Barbian K."/>
            <person name="Babar A."/>
            <person name="Rosenke K."/>
        </authorList>
    </citation>
    <scope>NUCLEOTIDE SEQUENCE [LARGE SCALE GENOMIC DNA]</scope>
    <source>
        <strain evidence="4 5">IFM 0406</strain>
    </source>
</reference>
<dbReference type="SUPFAM" id="SSF55073">
    <property type="entry name" value="Nucleotide cyclase"/>
    <property type="match status" value="1"/>
</dbReference>
<feature type="domain" description="Guanylate cyclase" evidence="2">
    <location>
        <begin position="85"/>
        <end position="197"/>
    </location>
</feature>
<evidence type="ECO:0000259" key="2">
    <source>
        <dbReference type="PROSITE" id="PS50125"/>
    </source>
</evidence>
<sequence length="254" mass="26772">MAAANQRADLIGVIRRARENLPGDPAFGDPLSVSGPGGPRAVARAADKLVGDSPSAAREIGLGALQVWQAMMERVGRGKGSQQVTVMFTDLVAFSSWSLSAGDEATLELLRRVAKAVEPPIADRGGQVVKRMGDGVMAVFASPDGAVRAAVAAKQRLARIEVQGYKPQMRVGLHTGSPRELGGDWLGVDVTIAARVMESGGNGNTMLSEPTLLALQPETLAELGCSARPYRRSFFAAPLSGVPEDLRIFRLDGE</sequence>
<dbReference type="PANTHER" id="PTHR43081:SF19">
    <property type="entry name" value="PH-SENSITIVE ADENYLATE CYCLASE RV1264"/>
    <property type="match status" value="1"/>
</dbReference>
<dbReference type="PANTHER" id="PTHR43081">
    <property type="entry name" value="ADENYLATE CYCLASE, TERMINAL-DIFFERENTIATION SPECIFIC-RELATED"/>
    <property type="match status" value="1"/>
</dbReference>
<name>A0A164KBI2_9NOCA</name>
<dbReference type="Proteomes" id="UP000076512">
    <property type="component" value="Unassembled WGS sequence"/>
</dbReference>
<dbReference type="EMBL" id="LWGR01000013">
    <property type="protein sequence ID" value="KZM71231.1"/>
    <property type="molecule type" value="Genomic_DNA"/>
</dbReference>
<dbReference type="GO" id="GO:0004016">
    <property type="term" value="F:adenylate cyclase activity"/>
    <property type="evidence" value="ECO:0007669"/>
    <property type="project" value="UniProtKB-ARBA"/>
</dbReference>
<dbReference type="OrthoDB" id="5494175at2"/>
<protein>
    <submittedName>
        <fullName evidence="3 4">Guanylate cyclase</fullName>
    </submittedName>
</protein>
<evidence type="ECO:0000313" key="5">
    <source>
        <dbReference type="Proteomes" id="UP000076512"/>
    </source>
</evidence>
<dbReference type="Gene3D" id="3.30.70.1230">
    <property type="entry name" value="Nucleotide cyclase"/>
    <property type="match status" value="1"/>
</dbReference>
<evidence type="ECO:0000313" key="6">
    <source>
        <dbReference type="Proteomes" id="UP000221961"/>
    </source>
</evidence>
<dbReference type="GO" id="GO:0035556">
    <property type="term" value="P:intracellular signal transduction"/>
    <property type="evidence" value="ECO:0007669"/>
    <property type="project" value="InterPro"/>
</dbReference>
<organism evidence="4 5">
    <name type="scientific">Nocardia terpenica</name>
    <dbReference type="NCBI Taxonomy" id="455432"/>
    <lineage>
        <taxon>Bacteria</taxon>
        <taxon>Bacillati</taxon>
        <taxon>Actinomycetota</taxon>
        <taxon>Actinomycetes</taxon>
        <taxon>Mycobacteriales</taxon>
        <taxon>Nocardiaceae</taxon>
        <taxon>Nocardia</taxon>
    </lineage>
</organism>
<evidence type="ECO:0000313" key="4">
    <source>
        <dbReference type="EMBL" id="KZM71231.1"/>
    </source>
</evidence>
<dbReference type="GO" id="GO:0006171">
    <property type="term" value="P:cAMP biosynthetic process"/>
    <property type="evidence" value="ECO:0007669"/>
    <property type="project" value="TreeGrafter"/>
</dbReference>
<comment type="similarity">
    <text evidence="1">Belongs to the adenylyl cyclase class-3 family.</text>
</comment>
<evidence type="ECO:0000256" key="1">
    <source>
        <dbReference type="ARBA" id="ARBA00005381"/>
    </source>
</evidence>
<accession>A0A164KBI2</accession>
<dbReference type="InterPro" id="IPR001054">
    <property type="entry name" value="A/G_cyclase"/>
</dbReference>
<dbReference type="PROSITE" id="PS50125">
    <property type="entry name" value="GUANYLATE_CYCLASE_2"/>
    <property type="match status" value="1"/>
</dbReference>
<keyword evidence="5" id="KW-1185">Reference proteome</keyword>
<dbReference type="AlphaFoldDB" id="A0A164KBI2"/>
<evidence type="ECO:0000313" key="3">
    <source>
        <dbReference type="EMBL" id="ATL72420.1"/>
    </source>
</evidence>
<dbReference type="SMART" id="SM00044">
    <property type="entry name" value="CYCc"/>
    <property type="match status" value="1"/>
</dbReference>
<dbReference type="EMBL" id="CP023778">
    <property type="protein sequence ID" value="ATL72420.1"/>
    <property type="molecule type" value="Genomic_DNA"/>
</dbReference>